<dbReference type="KEGG" id="wne:PIG85_06960"/>
<dbReference type="Proteomes" id="UP001211044">
    <property type="component" value="Chromosome"/>
</dbReference>
<evidence type="ECO:0000313" key="1">
    <source>
        <dbReference type="EMBL" id="WCE45403.1"/>
    </source>
</evidence>
<dbReference type="Pfam" id="PF10078">
    <property type="entry name" value="DUF2316"/>
    <property type="match status" value="1"/>
</dbReference>
<name>A0AB38XM91_9ACTO</name>
<sequence length="96" mass="10487">MLDRQETANTAAELAENLKRSGLGVEGLADRAGLDVATTRQTLSLAPGCDPALVWLLRDKLETAVKDAGGEVYPFSKLTERARRSARGWFGVRDER</sequence>
<proteinExistence type="predicted"/>
<dbReference type="InterPro" id="IPR018757">
    <property type="entry name" value="DUF2316"/>
</dbReference>
<accession>A0AB38XM91</accession>
<dbReference type="RefSeq" id="WP_004804624.1">
    <property type="nucleotide sequence ID" value="NZ_CP116394.1"/>
</dbReference>
<reference evidence="1" key="1">
    <citation type="submission" date="2023-01" db="EMBL/GenBank/DDBJ databases">
        <title>Comparative Genomic Analysis of the Clinically-Derived Winkia Strain NY0527 Provides Evidence into the Taxonomic Reassignment of Winkia neuii and Characterizes Their Virulence Traits.</title>
        <authorList>
            <person name="Cai X."/>
            <person name="Peng Y."/>
            <person name="Li M."/>
            <person name="Qiu Y."/>
            <person name="Wang Y."/>
            <person name="Xu L."/>
            <person name="Hou Q."/>
        </authorList>
    </citation>
    <scope>NUCLEOTIDE SEQUENCE</scope>
    <source>
        <strain evidence="1">NY0527</strain>
    </source>
</reference>
<dbReference type="EMBL" id="CP116394">
    <property type="protein sequence ID" value="WCE45403.1"/>
    <property type="molecule type" value="Genomic_DNA"/>
</dbReference>
<dbReference type="AlphaFoldDB" id="A0AB38XM91"/>
<organism evidence="1 2">
    <name type="scientific">Winkia neuii subsp. anitrata</name>
    <dbReference type="NCBI Taxonomy" id="29318"/>
    <lineage>
        <taxon>Bacteria</taxon>
        <taxon>Bacillati</taxon>
        <taxon>Actinomycetota</taxon>
        <taxon>Actinomycetes</taxon>
        <taxon>Actinomycetales</taxon>
        <taxon>Actinomycetaceae</taxon>
        <taxon>Winkia</taxon>
    </lineage>
</organism>
<protein>
    <submittedName>
        <fullName evidence="1">DUF2316 family protein</fullName>
    </submittedName>
</protein>
<evidence type="ECO:0000313" key="2">
    <source>
        <dbReference type="Proteomes" id="UP001211044"/>
    </source>
</evidence>
<gene>
    <name evidence="1" type="ORF">PIG85_06960</name>
</gene>